<sequence length="376" mass="43272">MDEATYAKAQQIRWSSEVFRNRVVMRLGEFHVSMAYLACLGSRFGDAGLRDLLIESDIVAQGSINGVLSGHHYNRSVRTHKLTADALSRLRWLAFLDTLNDEQRDEIRKIIVDLHENYLSNNILAFVEIDEVKMLLQQFQRFVNIQSAVNPTFAFWSSYLEMVQLLMLFIRATREGNWELHLSTVRSMLPWFFACDRVHYSRYLHVYWLEMKNLRERHPDVHEKLSEGEFVVQRQDQYGFSQIPCDQTIEQTCNRDTKTKGGLTGFTLNRDAVHRWILSSHERAAITKECHVMAGKFAQSRKKDLDRTRSCKDEEHTKSVMATVGSMINPFEPGRQELVNISSGVVAPDNVCTDLLSAEELGEIAVKAYCKETAEG</sequence>
<dbReference type="PANTHER" id="PTHR47018:SF3">
    <property type="entry name" value="MYCBP-ASSOCIATED PROTEIN"/>
    <property type="match status" value="1"/>
</dbReference>
<proteinExistence type="predicted"/>
<name>A0A9Q1CSL2_HOLLE</name>
<dbReference type="AlphaFoldDB" id="A0A9Q1CSL2"/>
<organism evidence="1 2">
    <name type="scientific">Holothuria leucospilota</name>
    <name type="common">Black long sea cucumber</name>
    <name type="synonym">Mertensiothuria leucospilota</name>
    <dbReference type="NCBI Taxonomy" id="206669"/>
    <lineage>
        <taxon>Eukaryota</taxon>
        <taxon>Metazoa</taxon>
        <taxon>Echinodermata</taxon>
        <taxon>Eleutherozoa</taxon>
        <taxon>Echinozoa</taxon>
        <taxon>Holothuroidea</taxon>
        <taxon>Aspidochirotacea</taxon>
        <taxon>Aspidochirotida</taxon>
        <taxon>Holothuriidae</taxon>
        <taxon>Holothuria</taxon>
    </lineage>
</organism>
<gene>
    <name evidence="1" type="ORF">HOLleu_03447</name>
</gene>
<keyword evidence="2" id="KW-1185">Reference proteome</keyword>
<evidence type="ECO:0000313" key="1">
    <source>
        <dbReference type="EMBL" id="KAJ8050301.1"/>
    </source>
</evidence>
<reference evidence="1" key="1">
    <citation type="submission" date="2021-10" db="EMBL/GenBank/DDBJ databases">
        <title>Tropical sea cucumber genome reveals ecological adaptation and Cuvierian tubules defense mechanism.</title>
        <authorList>
            <person name="Chen T."/>
        </authorList>
    </citation>
    <scope>NUCLEOTIDE SEQUENCE</scope>
    <source>
        <strain evidence="1">Nanhai2018</strain>
        <tissue evidence="1">Muscle</tissue>
    </source>
</reference>
<dbReference type="OrthoDB" id="10035704at2759"/>
<evidence type="ECO:0000313" key="2">
    <source>
        <dbReference type="Proteomes" id="UP001152320"/>
    </source>
</evidence>
<dbReference type="PANTHER" id="PTHR47018">
    <property type="entry name" value="CXC DOMAIN-CONTAINING PROTEIN-RELATED"/>
    <property type="match status" value="1"/>
</dbReference>
<dbReference type="EMBL" id="JAIZAY010000001">
    <property type="protein sequence ID" value="KAJ8050301.1"/>
    <property type="molecule type" value="Genomic_DNA"/>
</dbReference>
<comment type="caution">
    <text evidence="1">The sequence shown here is derived from an EMBL/GenBank/DDBJ whole genome shotgun (WGS) entry which is preliminary data.</text>
</comment>
<protein>
    <submittedName>
        <fullName evidence="1">Uncharacterized protein</fullName>
    </submittedName>
</protein>
<accession>A0A9Q1CSL2</accession>
<dbReference type="Proteomes" id="UP001152320">
    <property type="component" value="Chromosome 1"/>
</dbReference>